<evidence type="ECO:0008006" key="4">
    <source>
        <dbReference type="Google" id="ProtNLM"/>
    </source>
</evidence>
<sequence length="89" mass="9797">MSLTKDAGENLDEMLESTILQLASDWDTILVIPDDENEKPTLRCMVSSSILMNQMSYFRALFTSGSRGLASPKGEKPEISLLGDDPEAM</sequence>
<dbReference type="EMBL" id="LN649229">
    <property type="protein sequence ID" value="CEI65907.1"/>
    <property type="molecule type" value="Genomic_DNA"/>
</dbReference>
<proteinExistence type="predicted"/>
<keyword evidence="3" id="KW-1185">Reference proteome</keyword>
<dbReference type="AlphaFoldDB" id="A0A2L2TMN7"/>
<evidence type="ECO:0000256" key="1">
    <source>
        <dbReference type="SAM" id="MobiDB-lite"/>
    </source>
</evidence>
<dbReference type="OrthoDB" id="5326346at2759"/>
<accession>A0A2L2TMN7</accession>
<evidence type="ECO:0000313" key="2">
    <source>
        <dbReference type="EMBL" id="CEI65907.1"/>
    </source>
</evidence>
<name>A0A2L2TMN7_9HYPO</name>
<reference evidence="3" key="1">
    <citation type="submission" date="2014-10" db="EMBL/GenBank/DDBJ databases">
        <authorList>
            <person name="King R."/>
        </authorList>
    </citation>
    <scope>NUCLEOTIDE SEQUENCE [LARGE SCALE GENOMIC DNA]</scope>
    <source>
        <strain evidence="3">A3/5</strain>
    </source>
</reference>
<feature type="region of interest" description="Disordered" evidence="1">
    <location>
        <begin position="66"/>
        <end position="89"/>
    </location>
</feature>
<evidence type="ECO:0000313" key="3">
    <source>
        <dbReference type="Proteomes" id="UP000245910"/>
    </source>
</evidence>
<organism evidence="2 3">
    <name type="scientific">Fusarium venenatum</name>
    <dbReference type="NCBI Taxonomy" id="56646"/>
    <lineage>
        <taxon>Eukaryota</taxon>
        <taxon>Fungi</taxon>
        <taxon>Dikarya</taxon>
        <taxon>Ascomycota</taxon>
        <taxon>Pezizomycotina</taxon>
        <taxon>Sordariomycetes</taxon>
        <taxon>Hypocreomycetidae</taxon>
        <taxon>Hypocreales</taxon>
        <taxon>Nectriaceae</taxon>
        <taxon>Fusarium</taxon>
    </lineage>
</organism>
<dbReference type="Proteomes" id="UP000245910">
    <property type="component" value="Chromosome I"/>
</dbReference>
<dbReference type="STRING" id="56646.A0A2L2TMN7"/>
<protein>
    <recommendedName>
        <fullName evidence="4">BTB domain-containing protein</fullName>
    </recommendedName>
</protein>